<feature type="transmembrane region" description="Helical" evidence="6">
    <location>
        <begin position="188"/>
        <end position="206"/>
    </location>
</feature>
<keyword evidence="2 6" id="KW-0812">Transmembrane</keyword>
<keyword evidence="3" id="KW-0201">Cytochrome c-type biogenesis</keyword>
<dbReference type="Proteomes" id="UP000199060">
    <property type="component" value="Unassembled WGS sequence"/>
</dbReference>
<evidence type="ECO:0000256" key="6">
    <source>
        <dbReference type="SAM" id="Phobius"/>
    </source>
</evidence>
<dbReference type="STRING" id="686796.SAMN04488104_101062"/>
<evidence type="ECO:0000256" key="4">
    <source>
        <dbReference type="ARBA" id="ARBA00022989"/>
    </source>
</evidence>
<evidence type="ECO:0000313" key="9">
    <source>
        <dbReference type="Proteomes" id="UP000199060"/>
    </source>
</evidence>
<feature type="transmembrane region" description="Helical" evidence="6">
    <location>
        <begin position="82"/>
        <end position="101"/>
    </location>
</feature>
<feature type="transmembrane region" description="Helical" evidence="6">
    <location>
        <begin position="143"/>
        <end position="162"/>
    </location>
</feature>
<name>A0A1G6QU80_9BACT</name>
<organism evidence="8 9">
    <name type="scientific">Algoriphagus faecimaris</name>
    <dbReference type="NCBI Taxonomy" id="686796"/>
    <lineage>
        <taxon>Bacteria</taxon>
        <taxon>Pseudomonadati</taxon>
        <taxon>Bacteroidota</taxon>
        <taxon>Cytophagia</taxon>
        <taxon>Cytophagales</taxon>
        <taxon>Cyclobacteriaceae</taxon>
        <taxon>Algoriphagus</taxon>
    </lineage>
</organism>
<accession>A0A1G6QU80</accession>
<protein>
    <submittedName>
        <fullName evidence="8">Heme exporter protein C</fullName>
    </submittedName>
</protein>
<gene>
    <name evidence="8" type="ORF">SAMN04488104_101062</name>
</gene>
<evidence type="ECO:0000256" key="5">
    <source>
        <dbReference type="ARBA" id="ARBA00023136"/>
    </source>
</evidence>
<keyword evidence="9" id="KW-1185">Reference proteome</keyword>
<evidence type="ECO:0000256" key="3">
    <source>
        <dbReference type="ARBA" id="ARBA00022748"/>
    </source>
</evidence>
<dbReference type="GO" id="GO:0005886">
    <property type="term" value="C:plasma membrane"/>
    <property type="evidence" value="ECO:0007669"/>
    <property type="project" value="TreeGrafter"/>
</dbReference>
<keyword evidence="4 6" id="KW-1133">Transmembrane helix</keyword>
<evidence type="ECO:0000259" key="7">
    <source>
        <dbReference type="Pfam" id="PF01578"/>
    </source>
</evidence>
<dbReference type="EMBL" id="FNAC01000010">
    <property type="protein sequence ID" value="SDC95335.1"/>
    <property type="molecule type" value="Genomic_DNA"/>
</dbReference>
<dbReference type="RefSeq" id="WP_087938641.1">
    <property type="nucleotide sequence ID" value="NZ_FNAC01000010.1"/>
</dbReference>
<dbReference type="GO" id="GO:0020037">
    <property type="term" value="F:heme binding"/>
    <property type="evidence" value="ECO:0007669"/>
    <property type="project" value="InterPro"/>
</dbReference>
<dbReference type="Pfam" id="PF01578">
    <property type="entry name" value="Cytochrom_C_asm"/>
    <property type="match status" value="1"/>
</dbReference>
<feature type="transmembrane region" description="Helical" evidence="6">
    <location>
        <begin position="40"/>
        <end position="61"/>
    </location>
</feature>
<keyword evidence="5 6" id="KW-0472">Membrane</keyword>
<sequence>MRQSWWKILAIALLLYTIFAGLLMDAPRLPILNETIRALHFHVTMWFGMILMLLVSVYYSIRYLRSNDLKHDDFAIEFTNAAILFGVLGIATGMLWAKFTWGDYWSGDPKQNASAIGLLMYFAYLILRNSLTDAQQRGRIGAIYNIFAFAAFIPLIFVLPRLTDSLHPGNGGNPGFNAYDLDSKLRMVFYPAILGWTLFGAWIATVRVKMRRVERTIEDKLINS</sequence>
<feature type="transmembrane region" description="Helical" evidence="6">
    <location>
        <begin position="113"/>
        <end position="131"/>
    </location>
</feature>
<comment type="subcellular location">
    <subcellularLocation>
        <location evidence="1">Membrane</location>
        <topology evidence="1">Multi-pass membrane protein</topology>
    </subcellularLocation>
</comment>
<dbReference type="InterPro" id="IPR002541">
    <property type="entry name" value="Cyt_c_assembly"/>
</dbReference>
<reference evidence="9" key="1">
    <citation type="submission" date="2016-10" db="EMBL/GenBank/DDBJ databases">
        <authorList>
            <person name="Varghese N."/>
            <person name="Submissions S."/>
        </authorList>
    </citation>
    <scope>NUCLEOTIDE SEQUENCE [LARGE SCALE GENOMIC DNA]</scope>
    <source>
        <strain evidence="9">DSM 23095</strain>
    </source>
</reference>
<dbReference type="InterPro" id="IPR045062">
    <property type="entry name" value="Cyt_c_biogenesis_CcsA/CcmC"/>
</dbReference>
<dbReference type="PANTHER" id="PTHR30071">
    <property type="entry name" value="HEME EXPORTER PROTEIN C"/>
    <property type="match status" value="1"/>
</dbReference>
<evidence type="ECO:0000256" key="2">
    <source>
        <dbReference type="ARBA" id="ARBA00022692"/>
    </source>
</evidence>
<evidence type="ECO:0000313" key="8">
    <source>
        <dbReference type="EMBL" id="SDC95335.1"/>
    </source>
</evidence>
<dbReference type="PANTHER" id="PTHR30071:SF1">
    <property type="entry name" value="CYTOCHROME B_B6 PROTEIN-RELATED"/>
    <property type="match status" value="1"/>
</dbReference>
<feature type="domain" description="Cytochrome c assembly protein" evidence="7">
    <location>
        <begin position="10"/>
        <end position="158"/>
    </location>
</feature>
<proteinExistence type="predicted"/>
<dbReference type="AlphaFoldDB" id="A0A1G6QU80"/>
<evidence type="ECO:0000256" key="1">
    <source>
        <dbReference type="ARBA" id="ARBA00004141"/>
    </source>
</evidence>
<dbReference type="GO" id="GO:0017004">
    <property type="term" value="P:cytochrome complex assembly"/>
    <property type="evidence" value="ECO:0007669"/>
    <property type="project" value="UniProtKB-KW"/>
</dbReference>
<dbReference type="OrthoDB" id="9814290at2"/>